<evidence type="ECO:0000259" key="6">
    <source>
        <dbReference type="Pfam" id="PF07992"/>
    </source>
</evidence>
<name>A0ABR0KHP1_9EURO</name>
<dbReference type="Pfam" id="PF07992">
    <property type="entry name" value="Pyr_redox_2"/>
    <property type="match status" value="1"/>
</dbReference>
<proteinExistence type="inferred from homology"/>
<evidence type="ECO:0000256" key="2">
    <source>
        <dbReference type="ARBA" id="ARBA00022630"/>
    </source>
</evidence>
<dbReference type="EMBL" id="JAVRRG010000022">
    <property type="protein sequence ID" value="KAK5096474.1"/>
    <property type="molecule type" value="Genomic_DNA"/>
</dbReference>
<feature type="domain" description="FAD/NAD(P)-binding" evidence="6">
    <location>
        <begin position="4"/>
        <end position="130"/>
    </location>
</feature>
<evidence type="ECO:0000313" key="7">
    <source>
        <dbReference type="EMBL" id="KAK5096474.1"/>
    </source>
</evidence>
<dbReference type="PANTHER" id="PTHR43706">
    <property type="entry name" value="NADH DEHYDROGENASE"/>
    <property type="match status" value="1"/>
</dbReference>
<keyword evidence="4" id="KW-0560">Oxidoreductase</keyword>
<keyword evidence="3" id="KW-0274">FAD</keyword>
<dbReference type="Gene3D" id="3.50.50.100">
    <property type="match status" value="1"/>
</dbReference>
<evidence type="ECO:0000256" key="1">
    <source>
        <dbReference type="ARBA" id="ARBA00005272"/>
    </source>
</evidence>
<reference evidence="7 8" key="1">
    <citation type="submission" date="2023-08" db="EMBL/GenBank/DDBJ databases">
        <title>Black Yeasts Isolated from many extreme environments.</title>
        <authorList>
            <person name="Coleine C."/>
            <person name="Stajich J.E."/>
            <person name="Selbmann L."/>
        </authorList>
    </citation>
    <scope>NUCLEOTIDE SEQUENCE [LARGE SCALE GENOMIC DNA]</scope>
    <source>
        <strain evidence="7 8">CCFEE 5885</strain>
    </source>
</reference>
<comment type="similarity">
    <text evidence="1">Belongs to the NADH dehydrogenase family.</text>
</comment>
<dbReference type="SUPFAM" id="SSF51905">
    <property type="entry name" value="FAD/NAD(P)-binding domain"/>
    <property type="match status" value="1"/>
</dbReference>
<evidence type="ECO:0000256" key="3">
    <source>
        <dbReference type="ARBA" id="ARBA00022827"/>
    </source>
</evidence>
<keyword evidence="5" id="KW-0520">NAD</keyword>
<sequence length="132" mass="14631">MVPKLVVIGSGWAGFYIAEKIDARKYEVTIVSPRRTSAYTPLLASAACGVFNFYLAEDSVRSKSRKQIRFHKANVTGIDFDSKRCRCAPAFDEDDEQLPGFDLDYDILVIASGCIPNTFGTPGEEAHAVFMR</sequence>
<dbReference type="InterPro" id="IPR023753">
    <property type="entry name" value="FAD/NAD-binding_dom"/>
</dbReference>
<dbReference type="Proteomes" id="UP001345013">
    <property type="component" value="Unassembled WGS sequence"/>
</dbReference>
<keyword evidence="2" id="KW-0285">Flavoprotein</keyword>
<accession>A0ABR0KHP1</accession>
<organism evidence="7 8">
    <name type="scientific">Lithohypha guttulata</name>
    <dbReference type="NCBI Taxonomy" id="1690604"/>
    <lineage>
        <taxon>Eukaryota</taxon>
        <taxon>Fungi</taxon>
        <taxon>Dikarya</taxon>
        <taxon>Ascomycota</taxon>
        <taxon>Pezizomycotina</taxon>
        <taxon>Eurotiomycetes</taxon>
        <taxon>Chaetothyriomycetidae</taxon>
        <taxon>Chaetothyriales</taxon>
        <taxon>Trichomeriaceae</taxon>
        <taxon>Lithohypha</taxon>
    </lineage>
</organism>
<evidence type="ECO:0000256" key="5">
    <source>
        <dbReference type="ARBA" id="ARBA00023027"/>
    </source>
</evidence>
<comment type="caution">
    <text evidence="7">The sequence shown here is derived from an EMBL/GenBank/DDBJ whole genome shotgun (WGS) entry which is preliminary data.</text>
</comment>
<dbReference type="InterPro" id="IPR036188">
    <property type="entry name" value="FAD/NAD-bd_sf"/>
</dbReference>
<protein>
    <recommendedName>
        <fullName evidence="6">FAD/NAD(P)-binding domain-containing protein</fullName>
    </recommendedName>
</protein>
<dbReference type="InterPro" id="IPR045024">
    <property type="entry name" value="NDH-2"/>
</dbReference>
<evidence type="ECO:0000313" key="8">
    <source>
        <dbReference type="Proteomes" id="UP001345013"/>
    </source>
</evidence>
<keyword evidence="8" id="KW-1185">Reference proteome</keyword>
<dbReference type="PANTHER" id="PTHR43706:SF17">
    <property type="entry name" value="NADH DEHYDROGENASE (EUROFUNG)"/>
    <property type="match status" value="1"/>
</dbReference>
<gene>
    <name evidence="7" type="ORF">LTR24_002539</name>
</gene>
<evidence type="ECO:0000256" key="4">
    <source>
        <dbReference type="ARBA" id="ARBA00023002"/>
    </source>
</evidence>